<dbReference type="InterPro" id="IPR019826">
    <property type="entry name" value="Carboxylesterase_B_AS"/>
</dbReference>
<comment type="caution">
    <text evidence="6">The sequence shown here is derived from an EMBL/GenBank/DDBJ whole genome shotgun (WGS) entry which is preliminary data.</text>
</comment>
<keyword evidence="7" id="KW-1185">Reference proteome</keyword>
<evidence type="ECO:0000256" key="3">
    <source>
        <dbReference type="PROSITE-ProRule" id="PRU10038"/>
    </source>
</evidence>
<dbReference type="PROSITE" id="PS01174">
    <property type="entry name" value="LIPASE_GDXG_SER"/>
    <property type="match status" value="1"/>
</dbReference>
<organism evidence="6 7">
    <name type="scientific">Saitoella complicata (strain BCRC 22490 / CBS 7301 / JCM 7358 / NBRC 10748 / NRRL Y-17804)</name>
    <dbReference type="NCBI Taxonomy" id="698492"/>
    <lineage>
        <taxon>Eukaryota</taxon>
        <taxon>Fungi</taxon>
        <taxon>Dikarya</taxon>
        <taxon>Ascomycota</taxon>
        <taxon>Taphrinomycotina</taxon>
        <taxon>Taphrinomycotina incertae sedis</taxon>
        <taxon>Saitoella</taxon>
    </lineage>
</organism>
<comment type="similarity">
    <text evidence="1">Belongs to the 'GDXG' lipolytic enzyme family.</text>
</comment>
<dbReference type="AlphaFoldDB" id="A0A0E9NLU9"/>
<keyword evidence="2" id="KW-0378">Hydrolase</keyword>
<dbReference type="InterPro" id="IPR050300">
    <property type="entry name" value="GDXG_lipolytic_enzyme"/>
</dbReference>
<evidence type="ECO:0000259" key="5">
    <source>
        <dbReference type="Pfam" id="PF20434"/>
    </source>
</evidence>
<reference evidence="6 7" key="1">
    <citation type="journal article" date="2011" name="J. Gen. Appl. Microbiol.">
        <title>Draft genome sequencing of the enigmatic yeast Saitoella complicata.</title>
        <authorList>
            <person name="Nishida H."/>
            <person name="Hamamoto M."/>
            <person name="Sugiyama J."/>
        </authorList>
    </citation>
    <scope>NUCLEOTIDE SEQUENCE [LARGE SCALE GENOMIC DNA]</scope>
    <source>
        <strain evidence="6 7">NRRL Y-17804</strain>
    </source>
</reference>
<evidence type="ECO:0000256" key="1">
    <source>
        <dbReference type="ARBA" id="ARBA00010515"/>
    </source>
</evidence>
<evidence type="ECO:0000256" key="4">
    <source>
        <dbReference type="SAM" id="Phobius"/>
    </source>
</evidence>
<dbReference type="GO" id="GO:0016787">
    <property type="term" value="F:hydrolase activity"/>
    <property type="evidence" value="ECO:0007669"/>
    <property type="project" value="UniProtKB-KW"/>
</dbReference>
<evidence type="ECO:0000313" key="6">
    <source>
        <dbReference type="EMBL" id="GAO50370.1"/>
    </source>
</evidence>
<keyword evidence="4" id="KW-0812">Transmembrane</keyword>
<reference evidence="6 7" key="3">
    <citation type="journal article" date="2015" name="Genome Announc.">
        <title>Draft Genome Sequence of the Archiascomycetous Yeast Saitoella complicata.</title>
        <authorList>
            <person name="Yamauchi K."/>
            <person name="Kondo S."/>
            <person name="Hamamoto M."/>
            <person name="Takahashi Y."/>
            <person name="Ogura Y."/>
            <person name="Hayashi T."/>
            <person name="Nishida H."/>
        </authorList>
    </citation>
    <scope>NUCLEOTIDE SEQUENCE [LARGE SCALE GENOMIC DNA]</scope>
    <source>
        <strain evidence="6 7">NRRL Y-17804</strain>
    </source>
</reference>
<feature type="transmembrane region" description="Helical" evidence="4">
    <location>
        <begin position="44"/>
        <end position="70"/>
    </location>
</feature>
<dbReference type="Proteomes" id="UP000033140">
    <property type="component" value="Unassembled WGS sequence"/>
</dbReference>
<protein>
    <recommendedName>
        <fullName evidence="5">BD-FAE-like domain-containing protein</fullName>
    </recommendedName>
</protein>
<dbReference type="EMBL" id="BACD03000032">
    <property type="protein sequence ID" value="GAO50370.1"/>
    <property type="molecule type" value="Genomic_DNA"/>
</dbReference>
<sequence>MLLFLITLAYFAFSACTGFAAYLDLWANPGRAITSRIPMSMRFNLLWTMGLISECPIHVLAVKLGVMGLAKMFGVYSQVSRARAYLGLGPYLALAAYATDLASIAIYIYFAYSQITSWQTFAGMPQLKAKDANGEPRTALPSLLSAEMMSQVIAPLFVPSEDTALYPDISYNPRKTLSNNAVKRLVLKTEGLLDVIAPRGRAKKAPVVLWIHGGGWVQGSKEDPYAFPYILARQGIVVVRMNYRKPPSYPLPAALVDVRRALRWIHQQIEAFGGDPEWISIAGDSAGGHLASLAASGLAHLKEEGDDEPEIKLKAAVLICPVTDVTTKANGNLWQDDFPALINSISEANANDKINPYKSLKPDSPSMLLFHGTRDSFVPIEQSYEFVRQYKQKVTEGGKIDFVLVDGTNHFSHCFAGPKSVWQGYAAAAWLEDQWKASKKDA</sequence>
<dbReference type="Pfam" id="PF20434">
    <property type="entry name" value="BD-FAE"/>
    <property type="match status" value="1"/>
</dbReference>
<dbReference type="PROSITE" id="PS00122">
    <property type="entry name" value="CARBOXYLESTERASE_B_1"/>
    <property type="match status" value="1"/>
</dbReference>
<feature type="active site" evidence="3">
    <location>
        <position position="285"/>
    </location>
</feature>
<dbReference type="InterPro" id="IPR049492">
    <property type="entry name" value="BD-FAE-like_dom"/>
</dbReference>
<feature type="transmembrane region" description="Helical" evidence="4">
    <location>
        <begin position="91"/>
        <end position="112"/>
    </location>
</feature>
<proteinExistence type="inferred from homology"/>
<dbReference type="OMA" id="ISENNWI"/>
<accession>A0A0E9NLU9</accession>
<evidence type="ECO:0000313" key="7">
    <source>
        <dbReference type="Proteomes" id="UP000033140"/>
    </source>
</evidence>
<dbReference type="STRING" id="698492.A0A0E9NLU9"/>
<dbReference type="SUPFAM" id="SSF53474">
    <property type="entry name" value="alpha/beta-Hydrolases"/>
    <property type="match status" value="1"/>
</dbReference>
<gene>
    <name evidence="6" type="ORF">G7K_4497-t1</name>
</gene>
<dbReference type="PANTHER" id="PTHR48081">
    <property type="entry name" value="AB HYDROLASE SUPERFAMILY PROTEIN C4A8.06C"/>
    <property type="match status" value="1"/>
</dbReference>
<keyword evidence="4" id="KW-1133">Transmembrane helix</keyword>
<reference evidence="6 7" key="2">
    <citation type="journal article" date="2014" name="J. Gen. Appl. Microbiol.">
        <title>The early diverging ascomycetous budding yeast Saitoella complicata has three histone deacetylases belonging to the Clr6, Hos2, and Rpd3 lineages.</title>
        <authorList>
            <person name="Nishida H."/>
            <person name="Matsumoto T."/>
            <person name="Kondo S."/>
            <person name="Hamamoto M."/>
            <person name="Yoshikawa H."/>
        </authorList>
    </citation>
    <scope>NUCLEOTIDE SEQUENCE [LARGE SCALE GENOMIC DNA]</scope>
    <source>
        <strain evidence="6 7">NRRL Y-17804</strain>
    </source>
</reference>
<feature type="domain" description="BD-FAE-like" evidence="5">
    <location>
        <begin position="193"/>
        <end position="388"/>
    </location>
</feature>
<evidence type="ECO:0000256" key="2">
    <source>
        <dbReference type="ARBA" id="ARBA00022801"/>
    </source>
</evidence>
<dbReference type="InterPro" id="IPR033140">
    <property type="entry name" value="Lipase_GDXG_put_SER_AS"/>
</dbReference>
<name>A0A0E9NLU9_SAICN</name>
<keyword evidence="4" id="KW-0472">Membrane</keyword>
<dbReference type="Gene3D" id="3.40.50.1820">
    <property type="entry name" value="alpha/beta hydrolase"/>
    <property type="match status" value="1"/>
</dbReference>
<dbReference type="InterPro" id="IPR029058">
    <property type="entry name" value="AB_hydrolase_fold"/>
</dbReference>